<keyword evidence="2" id="KW-1185">Reference proteome</keyword>
<sequence length="43" mass="4652">MDLQKGGRLVGIISHVEELKSRIDVRLEVEKGEAGSTAKFVVG</sequence>
<dbReference type="InterPro" id="IPR027417">
    <property type="entry name" value="P-loop_NTPase"/>
</dbReference>
<evidence type="ECO:0000313" key="2">
    <source>
        <dbReference type="Proteomes" id="UP001559623"/>
    </source>
</evidence>
<gene>
    <name evidence="1" type="ORF">QCO44_04495</name>
</gene>
<protein>
    <submittedName>
        <fullName evidence="1">Uncharacterized protein</fullName>
    </submittedName>
</protein>
<name>A0ABV3X526_9FIRM</name>
<dbReference type="EMBL" id="JARVLH010000002">
    <property type="protein sequence ID" value="MEX5284905.1"/>
    <property type="molecule type" value="Genomic_DNA"/>
</dbReference>
<reference evidence="1 2" key="1">
    <citation type="submission" date="2023-04" db="EMBL/GenBank/DDBJ databases">
        <title>Genome Sequence of Selenomonas sputigena ATCC 33150.</title>
        <authorList>
            <person name="Miller D.P."/>
            <person name="Anvari S."/>
            <person name="Polson S.W."/>
            <person name="Macdonald M."/>
            <person name="Mcdowell J.V."/>
        </authorList>
    </citation>
    <scope>NUCLEOTIDE SEQUENCE [LARGE SCALE GENOMIC DNA]</scope>
    <source>
        <strain evidence="1 2">ATCC 33150</strain>
    </source>
</reference>
<dbReference type="Proteomes" id="UP001559623">
    <property type="component" value="Unassembled WGS sequence"/>
</dbReference>
<accession>A0ABV3X526</accession>
<proteinExistence type="predicted"/>
<organism evidence="1 2">
    <name type="scientific">Selenomonas sputigena</name>
    <dbReference type="NCBI Taxonomy" id="69823"/>
    <lineage>
        <taxon>Bacteria</taxon>
        <taxon>Bacillati</taxon>
        <taxon>Bacillota</taxon>
        <taxon>Negativicutes</taxon>
        <taxon>Selenomonadales</taxon>
        <taxon>Selenomonadaceae</taxon>
        <taxon>Selenomonas</taxon>
    </lineage>
</organism>
<comment type="caution">
    <text evidence="1">The sequence shown here is derived from an EMBL/GenBank/DDBJ whole genome shotgun (WGS) entry which is preliminary data.</text>
</comment>
<dbReference type="Gene3D" id="3.40.50.300">
    <property type="entry name" value="P-loop containing nucleotide triphosphate hydrolases"/>
    <property type="match status" value="1"/>
</dbReference>
<evidence type="ECO:0000313" key="1">
    <source>
        <dbReference type="EMBL" id="MEX5284905.1"/>
    </source>
</evidence>